<feature type="region of interest" description="Disordered" evidence="2">
    <location>
        <begin position="144"/>
        <end position="163"/>
    </location>
</feature>
<keyword evidence="1" id="KW-0862">Zinc</keyword>
<feature type="region of interest" description="Disordered" evidence="2">
    <location>
        <begin position="1"/>
        <end position="24"/>
    </location>
</feature>
<evidence type="ECO:0000259" key="3">
    <source>
        <dbReference type="PROSITE" id="PS50119"/>
    </source>
</evidence>
<dbReference type="GeneID" id="42001777"/>
<feature type="compositionally biased region" description="Acidic residues" evidence="2">
    <location>
        <begin position="1"/>
        <end position="11"/>
    </location>
</feature>
<reference evidence="4 5" key="1">
    <citation type="journal article" date="2019" name="Sci. Rep.">
        <title>Comparative genomics of chytrid fungi reveal insights into the obligate biotrophic and pathogenic lifestyle of Synchytrium endobioticum.</title>
        <authorList>
            <person name="van de Vossenberg B.T.L.H."/>
            <person name="Warris S."/>
            <person name="Nguyen H.D.T."/>
            <person name="van Gent-Pelzer M.P.E."/>
            <person name="Joly D.L."/>
            <person name="van de Geest H.C."/>
            <person name="Bonants P.J.M."/>
            <person name="Smith D.S."/>
            <person name="Levesque C.A."/>
            <person name="van der Lee T.A.J."/>
        </authorList>
    </citation>
    <scope>NUCLEOTIDE SEQUENCE [LARGE SCALE GENOMIC DNA]</scope>
    <source>
        <strain evidence="4 5">JEL517</strain>
    </source>
</reference>
<dbReference type="Pfam" id="PF09418">
    <property type="entry name" value="DUF2009"/>
    <property type="match status" value="1"/>
</dbReference>
<dbReference type="RefSeq" id="XP_031027593.1">
    <property type="nucleotide sequence ID" value="XM_031166480.1"/>
</dbReference>
<evidence type="ECO:0000256" key="1">
    <source>
        <dbReference type="PROSITE-ProRule" id="PRU00024"/>
    </source>
</evidence>
<protein>
    <recommendedName>
        <fullName evidence="3">B box-type domain-containing protein</fullName>
    </recommendedName>
</protein>
<sequence>MDIDSPDEDVQVEVYSPVMDDSENEQFEHVEIPTIPASSTSNKTKFNLAEVLDGDADHILVDDKTALGSLGGYDTPDPDDEADEEERPPPEGFCVECEDQPANGVCDVCKDAYCEVCYQGQHRKGARRQHKLVLFAGVPASQSITKSTMPTPNINNNNSHASALPSLSAMNGAANGQGSKSPKAGWKFSFGFSQKNSAPDSDDDDIEDAADSGSEAPAPSISTRAPLLDEYVERSKYIPLRLEYGERKYVRLISAALDISEYTDKVDIQSYANKPKRIVAQIKELCQILSGLVVSADYKIGQELFSNRDFADNESFFQRIFELGRRHKVMNPDKMRSSYGKLMYMLMDSQIPEIQEMLEFNCVTPLQTVHGTLNAKTALNVLSDELMPVATEEINPENKSRYQIQADIKRKEKSIELLARKYGSADCSPEVIRTCLYSIGDNNAFLRQNRDPCDKMLYYLTKYFHAEKVEKNYSLAIQSGKGGARLTHNHTRQFNYVFQSLTLWSMVLHEFYKMWMMAELDLLDNQSMYRLRDTGQGLNRVQHAPRVGRMMNNILNAAQTKVGSWVGSSVVHLGDHNVPNAFIFIDKYTQICRILGPITLCIEKIGEIAKDPAIHTYIKNGYGSVDDCRKTILRDFFTHAFDGSGADNFFDAGSCIDGRLTSAWNWCSKIESKPYFYVMLLTGFVGFDAKTKTNHIRGECTLRLKELGRKPIPLIDVALTTSYQDVLAAQSISWAVRQVIRMITVVYTITDTETTLASTDVQGTTEHYTIDFEWAERHHPIFGNFKDRMKRLEDGSLYLEAVSEEYHWSTEGKWTLEEDGQLLVRSYHFKSPTLEKDLRLCYRKQP</sequence>
<dbReference type="InterPro" id="IPR057668">
    <property type="entry name" value="E2_Ub-conjug_enz_C"/>
</dbReference>
<dbReference type="Pfam" id="PF22586">
    <property type="entry name" value="ANCHR-like_BBOX"/>
    <property type="match status" value="1"/>
</dbReference>
<feature type="region of interest" description="Disordered" evidence="2">
    <location>
        <begin position="66"/>
        <end position="92"/>
    </location>
</feature>
<feature type="compositionally biased region" description="Polar residues" evidence="2">
    <location>
        <begin position="144"/>
        <end position="161"/>
    </location>
</feature>
<dbReference type="InterPro" id="IPR018553">
    <property type="entry name" value="E2_Ub-conjug_enz"/>
</dbReference>
<dbReference type="OrthoDB" id="406045at2759"/>
<accession>A0A507CDI8</accession>
<proteinExistence type="predicted"/>
<feature type="compositionally biased region" description="Acidic residues" evidence="2">
    <location>
        <begin position="200"/>
        <end position="210"/>
    </location>
</feature>
<organism evidence="4 5">
    <name type="scientific">Synchytrium microbalum</name>
    <dbReference type="NCBI Taxonomy" id="1806994"/>
    <lineage>
        <taxon>Eukaryota</taxon>
        <taxon>Fungi</taxon>
        <taxon>Fungi incertae sedis</taxon>
        <taxon>Chytridiomycota</taxon>
        <taxon>Chytridiomycota incertae sedis</taxon>
        <taxon>Chytridiomycetes</taxon>
        <taxon>Synchytriales</taxon>
        <taxon>Synchytriaceae</taxon>
        <taxon>Synchytrium</taxon>
    </lineage>
</organism>
<dbReference type="EMBL" id="QEAO01000002">
    <property type="protein sequence ID" value="TPX37682.1"/>
    <property type="molecule type" value="Genomic_DNA"/>
</dbReference>
<dbReference type="InterPro" id="IPR000315">
    <property type="entry name" value="Znf_B-box"/>
</dbReference>
<dbReference type="Proteomes" id="UP000319731">
    <property type="component" value="Unassembled WGS sequence"/>
</dbReference>
<keyword evidence="1" id="KW-0863">Zinc-finger</keyword>
<feature type="compositionally biased region" description="Acidic residues" evidence="2">
    <location>
        <begin position="76"/>
        <end position="86"/>
    </location>
</feature>
<feature type="domain" description="B box-type" evidence="3">
    <location>
        <begin position="89"/>
        <end position="135"/>
    </location>
</feature>
<keyword evidence="5" id="KW-1185">Reference proteome</keyword>
<feature type="region of interest" description="Disordered" evidence="2">
    <location>
        <begin position="195"/>
        <end position="221"/>
    </location>
</feature>
<evidence type="ECO:0000313" key="4">
    <source>
        <dbReference type="EMBL" id="TPX37682.1"/>
    </source>
</evidence>
<dbReference type="PROSITE" id="PS50119">
    <property type="entry name" value="ZF_BBOX"/>
    <property type="match status" value="1"/>
</dbReference>
<evidence type="ECO:0000256" key="2">
    <source>
        <dbReference type="SAM" id="MobiDB-lite"/>
    </source>
</evidence>
<comment type="caution">
    <text evidence="4">The sequence shown here is derived from an EMBL/GenBank/DDBJ whole genome shotgun (WGS) entry which is preliminary data.</text>
</comment>
<dbReference type="PANTHER" id="PTHR31560">
    <property type="entry name" value="UPF0652 PROTEIN C16A11.03C-RELATED"/>
    <property type="match status" value="1"/>
</dbReference>
<dbReference type="AlphaFoldDB" id="A0A507CDI8"/>
<evidence type="ECO:0000313" key="5">
    <source>
        <dbReference type="Proteomes" id="UP000319731"/>
    </source>
</evidence>
<dbReference type="GO" id="GO:0008270">
    <property type="term" value="F:zinc ion binding"/>
    <property type="evidence" value="ECO:0007669"/>
    <property type="project" value="UniProtKB-KW"/>
</dbReference>
<keyword evidence="1" id="KW-0479">Metal-binding</keyword>
<name>A0A507CDI8_9FUNG</name>
<gene>
    <name evidence="4" type="ORF">SmJEL517_g00551</name>
</gene>
<dbReference type="PANTHER" id="PTHR31560:SF0">
    <property type="entry name" value="UPF0652 PROTEIN C22H10.08"/>
    <property type="match status" value="1"/>
</dbReference>